<keyword evidence="4" id="KW-1185">Reference proteome</keyword>
<keyword evidence="1" id="KW-0413">Isomerase</keyword>
<proteinExistence type="predicted"/>
<evidence type="ECO:0000313" key="3">
    <source>
        <dbReference type="EMBL" id="KIL34683.1"/>
    </source>
</evidence>
<dbReference type="InterPro" id="IPR036237">
    <property type="entry name" value="Xyl_isomerase-like_sf"/>
</dbReference>
<sequence>MFKYSFCNLVWFKEELTKSLDRLARYGYDAIDLYGEPSVYNYSDVRKGLKDNGLVVSSICAIYSAERDLAHPDAAVRKVGLDYVKSVVDMAAEVGALTMGVAPTSCMKTAPLANREDEIKWAVENIQIAADYAKQHNVKFIFEPWNRYEHYWLNRVDQALELVKQVGRDNVGVMGDVFHMNIEEISVDDAIRNAGDLFWNVHLADSNRAAPGVGHFDFTPVMQALKDINYQGYVSYEILPASADPFGVLEKGVGEEWMDEYAKQSIEHIKAIEKNLK</sequence>
<dbReference type="EMBL" id="JXAL01000027">
    <property type="protein sequence ID" value="KIL34683.1"/>
    <property type="molecule type" value="Genomic_DNA"/>
</dbReference>
<feature type="domain" description="Xylose isomerase-like TIM barrel" evidence="2">
    <location>
        <begin position="20"/>
        <end position="252"/>
    </location>
</feature>
<dbReference type="Proteomes" id="UP000054526">
    <property type="component" value="Unassembled WGS sequence"/>
</dbReference>
<organism evidence="3 4">
    <name type="scientific">Cohnella kolymensis</name>
    <dbReference type="NCBI Taxonomy" id="1590652"/>
    <lineage>
        <taxon>Bacteria</taxon>
        <taxon>Bacillati</taxon>
        <taxon>Bacillota</taxon>
        <taxon>Bacilli</taxon>
        <taxon>Bacillales</taxon>
        <taxon>Paenibacillaceae</taxon>
        <taxon>Cohnella</taxon>
    </lineage>
</organism>
<evidence type="ECO:0000313" key="4">
    <source>
        <dbReference type="Proteomes" id="UP000054526"/>
    </source>
</evidence>
<dbReference type="RefSeq" id="WP_041066387.1">
    <property type="nucleotide sequence ID" value="NZ_JXAL01000027.1"/>
</dbReference>
<name>A0ABR5A231_9BACL</name>
<reference evidence="3 4" key="1">
    <citation type="submission" date="2014-12" db="EMBL/GenBank/DDBJ databases">
        <title>Draft genome sequence of Cohnella kolymensis strain B-2846.</title>
        <authorList>
            <person name="Karlyshev A.V."/>
            <person name="Kudryashova E.B."/>
        </authorList>
    </citation>
    <scope>NUCLEOTIDE SEQUENCE [LARGE SCALE GENOMIC DNA]</scope>
    <source>
        <strain evidence="3 4">VKM B-2846</strain>
    </source>
</reference>
<dbReference type="InterPro" id="IPR050417">
    <property type="entry name" value="Sugar_Epim/Isomerase"/>
</dbReference>
<evidence type="ECO:0000259" key="2">
    <source>
        <dbReference type="Pfam" id="PF01261"/>
    </source>
</evidence>
<dbReference type="SUPFAM" id="SSF51658">
    <property type="entry name" value="Xylose isomerase-like"/>
    <property type="match status" value="1"/>
</dbReference>
<dbReference type="Gene3D" id="3.20.20.150">
    <property type="entry name" value="Divalent-metal-dependent TIM barrel enzymes"/>
    <property type="match status" value="1"/>
</dbReference>
<dbReference type="PANTHER" id="PTHR43489:SF7">
    <property type="entry name" value="3-DEHYDRO-D-GULOSIDE 4-EPIMERASE-RELATED"/>
    <property type="match status" value="1"/>
</dbReference>
<dbReference type="PANTHER" id="PTHR43489">
    <property type="entry name" value="ISOMERASE"/>
    <property type="match status" value="1"/>
</dbReference>
<gene>
    <name evidence="3" type="ORF">SD71_18130</name>
</gene>
<dbReference type="InterPro" id="IPR013022">
    <property type="entry name" value="Xyl_isomerase-like_TIM-brl"/>
</dbReference>
<evidence type="ECO:0000256" key="1">
    <source>
        <dbReference type="ARBA" id="ARBA00023235"/>
    </source>
</evidence>
<accession>A0ABR5A231</accession>
<dbReference type="Pfam" id="PF01261">
    <property type="entry name" value="AP_endonuc_2"/>
    <property type="match status" value="1"/>
</dbReference>
<comment type="caution">
    <text evidence="3">The sequence shown here is derived from an EMBL/GenBank/DDBJ whole genome shotgun (WGS) entry which is preliminary data.</text>
</comment>
<protein>
    <recommendedName>
        <fullName evidence="2">Xylose isomerase-like TIM barrel domain-containing protein</fullName>
    </recommendedName>
</protein>